<evidence type="ECO:0000313" key="4">
    <source>
        <dbReference type="WBParaSite" id="PDA_v2.g14735.t1"/>
    </source>
</evidence>
<keyword evidence="1" id="KW-0175">Coiled coil</keyword>
<feature type="coiled-coil region" evidence="1">
    <location>
        <begin position="255"/>
        <end position="282"/>
    </location>
</feature>
<dbReference type="AlphaFoldDB" id="A0A914PAZ4"/>
<dbReference type="Proteomes" id="UP000887578">
    <property type="component" value="Unplaced"/>
</dbReference>
<proteinExistence type="predicted"/>
<feature type="region of interest" description="Disordered" evidence="2">
    <location>
        <begin position="119"/>
        <end position="149"/>
    </location>
</feature>
<protein>
    <submittedName>
        <fullName evidence="4">Uncharacterized protein</fullName>
    </submittedName>
</protein>
<feature type="compositionally biased region" description="Basic and acidic residues" evidence="2">
    <location>
        <begin position="1"/>
        <end position="13"/>
    </location>
</feature>
<sequence>MDRTSQLRVKSLDESTCSSGYGSQDSSPESSVHSPDWQQTGQQQIRGEEKVSAVEIDKSTATISGTRMGLRTYHHPNLRPQHQQQHHNHHDDEDEHVYHELESLHRLSLLLEERACSSDGEFLSPQPTQEEKPTEEDDDNNSRTSSPIYAVPYDSQRNSLCSENPLLLPQFTSKPFSGAYENPYARIQQLQQPLSIESPFFQKSTTTKMSTSNYAVPFRCPSSTNFSHQQQPPPQWHCPPPPPIDTNANGEVDFLAELDKQIAELQIQSDAVRHLVEQAKERQELRERTRILCMEHINELRKMRWFMRNNFELCL</sequence>
<reference evidence="4" key="1">
    <citation type="submission" date="2022-11" db="UniProtKB">
        <authorList>
            <consortium name="WormBaseParasite"/>
        </authorList>
    </citation>
    <scope>IDENTIFICATION</scope>
</reference>
<feature type="compositionally biased region" description="Polar residues" evidence="2">
    <location>
        <begin position="14"/>
        <end position="45"/>
    </location>
</feature>
<evidence type="ECO:0000256" key="1">
    <source>
        <dbReference type="SAM" id="Coils"/>
    </source>
</evidence>
<feature type="compositionally biased region" description="Basic and acidic residues" evidence="2">
    <location>
        <begin position="46"/>
        <end position="58"/>
    </location>
</feature>
<accession>A0A914PAZ4</accession>
<organism evidence="3 4">
    <name type="scientific">Panagrolaimus davidi</name>
    <dbReference type="NCBI Taxonomy" id="227884"/>
    <lineage>
        <taxon>Eukaryota</taxon>
        <taxon>Metazoa</taxon>
        <taxon>Ecdysozoa</taxon>
        <taxon>Nematoda</taxon>
        <taxon>Chromadorea</taxon>
        <taxon>Rhabditida</taxon>
        <taxon>Tylenchina</taxon>
        <taxon>Panagrolaimomorpha</taxon>
        <taxon>Panagrolaimoidea</taxon>
        <taxon>Panagrolaimidae</taxon>
        <taxon>Panagrolaimus</taxon>
    </lineage>
</organism>
<dbReference type="WBParaSite" id="PDA_v2.g14735.t1">
    <property type="protein sequence ID" value="PDA_v2.g14735.t1"/>
    <property type="gene ID" value="PDA_v2.g14735"/>
</dbReference>
<name>A0A914PAZ4_9BILA</name>
<evidence type="ECO:0000256" key="2">
    <source>
        <dbReference type="SAM" id="MobiDB-lite"/>
    </source>
</evidence>
<evidence type="ECO:0000313" key="3">
    <source>
        <dbReference type="Proteomes" id="UP000887578"/>
    </source>
</evidence>
<feature type="region of interest" description="Disordered" evidence="2">
    <location>
        <begin position="1"/>
        <end position="74"/>
    </location>
</feature>
<keyword evidence="3" id="KW-1185">Reference proteome</keyword>